<gene>
    <name evidence="2" type="ORF">MONAX_5E040283</name>
</gene>
<feature type="region of interest" description="Disordered" evidence="1">
    <location>
        <begin position="1"/>
        <end position="24"/>
    </location>
</feature>
<evidence type="ECO:0000313" key="2">
    <source>
        <dbReference type="EMBL" id="VTJ65082.1"/>
    </source>
</evidence>
<dbReference type="EMBL" id="CABDUW010000294">
    <property type="protein sequence ID" value="VTJ65082.1"/>
    <property type="molecule type" value="Genomic_DNA"/>
</dbReference>
<evidence type="ECO:0000256" key="1">
    <source>
        <dbReference type="SAM" id="MobiDB-lite"/>
    </source>
</evidence>
<protein>
    <submittedName>
        <fullName evidence="2">Uncharacterized protein</fullName>
    </submittedName>
</protein>
<keyword evidence="3" id="KW-1185">Reference proteome</keyword>
<proteinExistence type="predicted"/>
<organism evidence="2 3">
    <name type="scientific">Marmota monax</name>
    <name type="common">Woodchuck</name>
    <dbReference type="NCBI Taxonomy" id="9995"/>
    <lineage>
        <taxon>Eukaryota</taxon>
        <taxon>Metazoa</taxon>
        <taxon>Chordata</taxon>
        <taxon>Craniata</taxon>
        <taxon>Vertebrata</taxon>
        <taxon>Euteleostomi</taxon>
        <taxon>Mammalia</taxon>
        <taxon>Eutheria</taxon>
        <taxon>Euarchontoglires</taxon>
        <taxon>Glires</taxon>
        <taxon>Rodentia</taxon>
        <taxon>Sciuromorpha</taxon>
        <taxon>Sciuridae</taxon>
        <taxon>Xerinae</taxon>
        <taxon>Marmotini</taxon>
        <taxon>Marmota</taxon>
    </lineage>
</organism>
<dbReference type="AlphaFoldDB" id="A0A5E4B8N6"/>
<evidence type="ECO:0000313" key="3">
    <source>
        <dbReference type="Proteomes" id="UP000335636"/>
    </source>
</evidence>
<comment type="caution">
    <text evidence="2">The sequence shown here is derived from an EMBL/GenBank/DDBJ whole genome shotgun (WGS) entry which is preliminary data.</text>
</comment>
<accession>A0A5E4B8N6</accession>
<name>A0A5E4B8N6_MARMO</name>
<dbReference type="Proteomes" id="UP000335636">
    <property type="component" value="Unassembled WGS sequence"/>
</dbReference>
<reference evidence="2" key="1">
    <citation type="submission" date="2019-04" db="EMBL/GenBank/DDBJ databases">
        <authorList>
            <person name="Alioto T."/>
            <person name="Alioto T."/>
        </authorList>
    </citation>
    <scope>NUCLEOTIDE SEQUENCE [LARGE SCALE GENOMIC DNA]</scope>
</reference>
<sequence>MQGKYGWVTQEPDAPQAAAGSRPLSPQLEAEQALIRGQAAQESLGTWQPVWGLPPEEKSLALVMPENQVESPHWSGEVKKTLYVCKLELSVSVAFWSLALLRLYLGTSKLCQAHFLAQSHPSLCNECTNE</sequence>